<dbReference type="InterPro" id="IPR036196">
    <property type="entry name" value="Ptyr_pPase_sf"/>
</dbReference>
<dbReference type="OrthoDB" id="9799372at2"/>
<dbReference type="SUPFAM" id="SSF52788">
    <property type="entry name" value="Phosphotyrosine protein phosphatases I"/>
    <property type="match status" value="2"/>
</dbReference>
<organism evidence="1 2">
    <name type="scientific">Tessaracoccus flavus</name>
    <dbReference type="NCBI Taxonomy" id="1610493"/>
    <lineage>
        <taxon>Bacteria</taxon>
        <taxon>Bacillati</taxon>
        <taxon>Actinomycetota</taxon>
        <taxon>Actinomycetes</taxon>
        <taxon>Propionibacteriales</taxon>
        <taxon>Propionibacteriaceae</taxon>
        <taxon>Tessaracoccus</taxon>
    </lineage>
</organism>
<dbReference type="STRING" id="1610493.RPIT_12990"/>
<dbReference type="Proteomes" id="UP000188324">
    <property type="component" value="Chromosome"/>
</dbReference>
<gene>
    <name evidence="1" type="ORF">RPIT_12990</name>
</gene>
<dbReference type="EMBL" id="CP019605">
    <property type="protein sequence ID" value="AQP45608.1"/>
    <property type="molecule type" value="Genomic_DNA"/>
</dbReference>
<dbReference type="AlphaFoldDB" id="A0A1Q2CHL1"/>
<keyword evidence="2" id="KW-1185">Reference proteome</keyword>
<accession>A0A1Q2CHL1</accession>
<evidence type="ECO:0000313" key="1">
    <source>
        <dbReference type="EMBL" id="AQP45608.1"/>
    </source>
</evidence>
<dbReference type="Pfam" id="PF01451">
    <property type="entry name" value="LMWPc"/>
    <property type="match status" value="2"/>
</dbReference>
<dbReference type="PANTHER" id="PTHR43428">
    <property type="entry name" value="ARSENATE REDUCTASE"/>
    <property type="match status" value="1"/>
</dbReference>
<name>A0A1Q2CHL1_9ACTN</name>
<sequence>MTRPSVLFVCVHNAGRSQMGAAYTHHLSGGAVEVRSAGSAPADSINPAVRDALLEEGIDISAETPKILTDEAVVASDVVITMGCGDTCPYYPGKRYLDWTLEDPAGQGVASVRPIRDEIKRRVLTLLGELGVEPVELPTPKPTLLFVCVKNGGKSQMAAALARRFGGDAVEVHSAGTHPGSKLNEESARSVEELGATFDGESPKPVDPDVLRRADRVVVIGTEADVQPVEGMRGTIEVWDTVEPSKDGIEGEERMRLVRDDIAARVKALLDDLQSPNLVR</sequence>
<evidence type="ECO:0000313" key="2">
    <source>
        <dbReference type="Proteomes" id="UP000188324"/>
    </source>
</evidence>
<dbReference type="InterPro" id="IPR023485">
    <property type="entry name" value="Ptyr_pPase"/>
</dbReference>
<dbReference type="SMART" id="SM00226">
    <property type="entry name" value="LMWPc"/>
    <property type="match status" value="2"/>
</dbReference>
<dbReference type="PANTHER" id="PTHR43428:SF1">
    <property type="entry name" value="ARSENATE REDUCTASE"/>
    <property type="match status" value="1"/>
</dbReference>
<protein>
    <submittedName>
        <fullName evidence="1">Protein tyrosine phosphatase</fullName>
    </submittedName>
</protein>
<dbReference type="Gene3D" id="3.40.50.2300">
    <property type="match status" value="2"/>
</dbReference>
<reference evidence="1 2" key="1">
    <citation type="journal article" date="2016" name="Int. J. Syst. Evol. Microbiol.">
        <title>Tessaracoccus flavus sp. nov., isolated from the drainage system of a lindane-producing factory.</title>
        <authorList>
            <person name="Kumari R."/>
            <person name="Singh P."/>
            <person name="Schumann P."/>
            <person name="Lal R."/>
        </authorList>
    </citation>
    <scope>NUCLEOTIDE SEQUENCE [LARGE SCALE GENOMIC DNA]</scope>
    <source>
        <strain evidence="1 2">RP1T</strain>
    </source>
</reference>
<proteinExistence type="predicted"/>
<dbReference type="CDD" id="cd16345">
    <property type="entry name" value="LMWP_ArsC"/>
    <property type="match status" value="1"/>
</dbReference>
<dbReference type="KEGG" id="tfl:RPIT_12990"/>